<keyword evidence="2" id="KW-0812">Transmembrane</keyword>
<keyword evidence="2" id="KW-0472">Membrane</keyword>
<organism evidence="3 4">
    <name type="scientific">Geopseudomonas sagittaria</name>
    <dbReference type="NCBI Taxonomy" id="1135990"/>
    <lineage>
        <taxon>Bacteria</taxon>
        <taxon>Pseudomonadati</taxon>
        <taxon>Pseudomonadota</taxon>
        <taxon>Gammaproteobacteria</taxon>
        <taxon>Pseudomonadales</taxon>
        <taxon>Pseudomonadaceae</taxon>
        <taxon>Geopseudomonas</taxon>
    </lineage>
</organism>
<evidence type="ECO:0000256" key="1">
    <source>
        <dbReference type="SAM" id="MobiDB-lite"/>
    </source>
</evidence>
<evidence type="ECO:0000313" key="3">
    <source>
        <dbReference type="EMBL" id="SFP82297.1"/>
    </source>
</evidence>
<proteinExistence type="predicted"/>
<evidence type="ECO:0000313" key="4">
    <source>
        <dbReference type="Proteomes" id="UP000243084"/>
    </source>
</evidence>
<sequence length="181" mass="19508">MMETPKPSLLGQADTGLARGVCGLLGGLKHLALWLLGLTGLAGCFGLIFEYGEGLADISLHEWGFMLLLLALTWRHVHYSRRFGYGFWRGLARWLGAQGIVLVVGLAVFGLVASLEAQATLSNELSYENKESVLSLLAFVLLAVYLGAPTRPRKAADAIPEAASVRREPSLSSNPDKEVSL</sequence>
<dbReference type="RefSeq" id="WP_092430581.1">
    <property type="nucleotide sequence ID" value="NZ_FOXM01000006.1"/>
</dbReference>
<name>A0A1I5TI12_9GAMM</name>
<dbReference type="AlphaFoldDB" id="A0A1I5TI12"/>
<evidence type="ECO:0000256" key="2">
    <source>
        <dbReference type="SAM" id="Phobius"/>
    </source>
</evidence>
<feature type="transmembrane region" description="Helical" evidence="2">
    <location>
        <begin position="91"/>
        <end position="112"/>
    </location>
</feature>
<accession>A0A1I5TI12</accession>
<gene>
    <name evidence="3" type="ORF">SAMN05216229_106111</name>
</gene>
<dbReference type="EMBL" id="FOXM01000006">
    <property type="protein sequence ID" value="SFP82297.1"/>
    <property type="molecule type" value="Genomic_DNA"/>
</dbReference>
<feature type="region of interest" description="Disordered" evidence="1">
    <location>
        <begin position="153"/>
        <end position="181"/>
    </location>
</feature>
<feature type="transmembrane region" description="Helical" evidence="2">
    <location>
        <begin position="63"/>
        <end position="79"/>
    </location>
</feature>
<keyword evidence="4" id="KW-1185">Reference proteome</keyword>
<keyword evidence="2" id="KW-1133">Transmembrane helix</keyword>
<reference evidence="4" key="1">
    <citation type="submission" date="2016-10" db="EMBL/GenBank/DDBJ databases">
        <authorList>
            <person name="Varghese N."/>
            <person name="Submissions S."/>
        </authorList>
    </citation>
    <scope>NUCLEOTIDE SEQUENCE [LARGE SCALE GENOMIC DNA]</scope>
    <source>
        <strain evidence="4">JCM 18195</strain>
    </source>
</reference>
<feature type="transmembrane region" description="Helical" evidence="2">
    <location>
        <begin position="132"/>
        <end position="148"/>
    </location>
</feature>
<dbReference type="OrthoDB" id="6886757at2"/>
<feature type="compositionally biased region" description="Basic and acidic residues" evidence="1">
    <location>
        <begin position="164"/>
        <end position="181"/>
    </location>
</feature>
<protein>
    <submittedName>
        <fullName evidence="3">Uncharacterized protein</fullName>
    </submittedName>
</protein>
<feature type="transmembrane region" description="Helical" evidence="2">
    <location>
        <begin position="31"/>
        <end position="51"/>
    </location>
</feature>
<dbReference type="Proteomes" id="UP000243084">
    <property type="component" value="Unassembled WGS sequence"/>
</dbReference>